<dbReference type="InterPro" id="IPR010213">
    <property type="entry name" value="TF_NusA"/>
</dbReference>
<dbReference type="SUPFAM" id="SSF54814">
    <property type="entry name" value="Prokaryotic type KH domain (KH-domain type II)"/>
    <property type="match status" value="2"/>
</dbReference>
<reference evidence="9 10" key="1">
    <citation type="journal article" date="2016" name="BMC Genomics">
        <title>Combined genomic and structural analyses of a cultured magnetotactic bacterium reveals its niche adaptation to a dynamic environment.</title>
        <authorList>
            <person name="Araujo A.C."/>
            <person name="Morillo V."/>
            <person name="Cypriano J."/>
            <person name="Teixeira L.C."/>
            <person name="Leao P."/>
            <person name="Lyra S."/>
            <person name="Almeida L.G."/>
            <person name="Bazylinski D.A."/>
            <person name="Vasconcellos A.T."/>
            <person name="Abreu F."/>
            <person name="Lins U."/>
        </authorList>
    </citation>
    <scope>NUCLEOTIDE SEQUENCE [LARGE SCALE GENOMIC DNA]</scope>
    <source>
        <strain evidence="9 10">IT-1</strain>
    </source>
</reference>
<dbReference type="GO" id="GO:0000166">
    <property type="term" value="F:nucleotide binding"/>
    <property type="evidence" value="ECO:0007669"/>
    <property type="project" value="InterPro"/>
</dbReference>
<dbReference type="SMART" id="SM00322">
    <property type="entry name" value="KH"/>
    <property type="match status" value="2"/>
</dbReference>
<dbReference type="Gene3D" id="1.10.150.20">
    <property type="entry name" value="5' to 3' exonuclease, C-terminal subdomain"/>
    <property type="match status" value="2"/>
</dbReference>
<dbReference type="Pfam" id="PF14520">
    <property type="entry name" value="HHH_5"/>
    <property type="match status" value="1"/>
</dbReference>
<name>A0A1Y2K2E7_9PROT</name>
<evidence type="ECO:0000256" key="6">
    <source>
        <dbReference type="ARBA" id="ARBA00023163"/>
    </source>
</evidence>
<dbReference type="Gene3D" id="3.30.1480.10">
    <property type="entry name" value="NusA, N-terminal domain"/>
    <property type="match status" value="1"/>
</dbReference>
<proteinExistence type="inferred from homology"/>
<dbReference type="FunFam" id="3.30.300.20:FF:000002">
    <property type="entry name" value="Transcription termination/antitermination protein NusA"/>
    <property type="match status" value="1"/>
</dbReference>
<keyword evidence="4 7" id="KW-0694">RNA-binding</keyword>
<evidence type="ECO:0000313" key="9">
    <source>
        <dbReference type="EMBL" id="OSM00362.1"/>
    </source>
</evidence>
<dbReference type="STRING" id="1434232.MAIT1_00863"/>
<dbReference type="PANTHER" id="PTHR22648">
    <property type="entry name" value="TRANSCRIPTION TERMINATION FACTOR NUSA"/>
    <property type="match status" value="1"/>
</dbReference>
<dbReference type="SUPFAM" id="SSF50249">
    <property type="entry name" value="Nucleic acid-binding proteins"/>
    <property type="match status" value="1"/>
</dbReference>
<dbReference type="InterPro" id="IPR036555">
    <property type="entry name" value="NusA_N_sf"/>
</dbReference>
<dbReference type="InterPro" id="IPR003029">
    <property type="entry name" value="S1_domain"/>
</dbReference>
<dbReference type="Gene3D" id="2.40.50.140">
    <property type="entry name" value="Nucleic acid-binding proteins"/>
    <property type="match status" value="1"/>
</dbReference>
<dbReference type="Gene3D" id="3.30.300.20">
    <property type="match status" value="2"/>
</dbReference>
<dbReference type="HAMAP" id="MF_00945_B">
    <property type="entry name" value="NusA_B"/>
    <property type="match status" value="1"/>
</dbReference>
<dbReference type="InterPro" id="IPR015946">
    <property type="entry name" value="KH_dom-like_a/b"/>
</dbReference>
<dbReference type="PROSITE" id="PS50084">
    <property type="entry name" value="KH_TYPE_1"/>
    <property type="match status" value="1"/>
</dbReference>
<dbReference type="InterPro" id="IPR030842">
    <property type="entry name" value="TF_NusA_bacterial"/>
</dbReference>
<evidence type="ECO:0000256" key="7">
    <source>
        <dbReference type="HAMAP-Rule" id="MF_00945"/>
    </source>
</evidence>
<sequence length="512" mass="57733">MTIEILQVAEQVAREKGIDKQVVIDAMEIAIQTASRKKYGANKNIQARFDPKSGEFLLHQLREVVAADDEESLADTDLYISIEDALRLNPEAQLGDFIAEALPPIEFGRIAAQTAKQVIVQKVRDAERERIFEEYIDRQGQLVNGLVKRVERNNIHVDLGRTSAFLPYEEQLPREHYRPGDRIRAYIKEVRDATRGPQIILSRTHAQMVARLFEMEVPEIYDAIVEIKAVARDPGFRSKIAVRSNDSHVDPVGACVGMRGSRVQGVVTELQGERIDIIEWSPDPAVFVCNALAPAEVFKVVVDEEERNIKVVVLEDQLSLAIGRRGQNVRLASELTGWKIDIITEAEEISMRAEEFEELAKHFMQNLDLDEDVAAVLVQEGFSSSEEVAYVPLEELASIDGFDEDIAQELRNRARDQLLQQALKTEERKEELHVDPRLSELEGLNDEALILLAEKEIKTLDDFADLATDELQEYLDNGVNEEQAAALILDARRKAGWFDDEEEQESAPDAAS</sequence>
<dbReference type="CDD" id="cd02134">
    <property type="entry name" value="KH-II_NusA_rpt1"/>
    <property type="match status" value="1"/>
</dbReference>
<dbReference type="GO" id="GO:0003700">
    <property type="term" value="F:DNA-binding transcription factor activity"/>
    <property type="evidence" value="ECO:0007669"/>
    <property type="project" value="InterPro"/>
</dbReference>
<keyword evidence="10" id="KW-1185">Reference proteome</keyword>
<dbReference type="Pfam" id="PF00575">
    <property type="entry name" value="S1"/>
    <property type="match status" value="1"/>
</dbReference>
<dbReference type="InterPro" id="IPR010995">
    <property type="entry name" value="DNA_repair_Rad51/TF_NusA_a-hlx"/>
</dbReference>
<dbReference type="PANTHER" id="PTHR22648:SF0">
    <property type="entry name" value="TRANSCRIPTION TERMINATION_ANTITERMINATION PROTEIN NUSA"/>
    <property type="match status" value="1"/>
</dbReference>
<dbReference type="GO" id="GO:0005829">
    <property type="term" value="C:cytosol"/>
    <property type="evidence" value="ECO:0007669"/>
    <property type="project" value="TreeGrafter"/>
</dbReference>
<comment type="subunit">
    <text evidence="7">Monomer. Binds directly to the core enzyme of the DNA-dependent RNA polymerase and to nascent RNA.</text>
</comment>
<comment type="caution">
    <text evidence="9">The sequence shown here is derived from an EMBL/GenBank/DDBJ whole genome shotgun (WGS) entry which is preliminary data.</text>
</comment>
<dbReference type="GO" id="GO:0003723">
    <property type="term" value="F:RNA binding"/>
    <property type="evidence" value="ECO:0007669"/>
    <property type="project" value="UniProtKB-UniRule"/>
</dbReference>
<dbReference type="SUPFAM" id="SSF69705">
    <property type="entry name" value="Transcription factor NusA, N-terminal domain"/>
    <property type="match status" value="1"/>
</dbReference>
<feature type="domain" description="S1 motif" evidence="8">
    <location>
        <begin position="140"/>
        <end position="204"/>
    </location>
</feature>
<dbReference type="Pfam" id="PF08529">
    <property type="entry name" value="NusA_N"/>
    <property type="match status" value="1"/>
</dbReference>
<dbReference type="GO" id="GO:0031564">
    <property type="term" value="P:transcription antitermination"/>
    <property type="evidence" value="ECO:0007669"/>
    <property type="project" value="UniProtKB-UniRule"/>
</dbReference>
<keyword evidence="6 7" id="KW-0804">Transcription</keyword>
<dbReference type="FunFam" id="2.40.50.140:FF:000058">
    <property type="entry name" value="Transcription termination/antitermination protein NusA"/>
    <property type="match status" value="1"/>
</dbReference>
<dbReference type="RefSeq" id="WP_085446981.1">
    <property type="nucleotide sequence ID" value="NZ_LVJN01000021.1"/>
</dbReference>
<dbReference type="AlphaFoldDB" id="A0A1Y2K2E7"/>
<dbReference type="GO" id="GO:0006353">
    <property type="term" value="P:DNA-templated transcription termination"/>
    <property type="evidence" value="ECO:0007669"/>
    <property type="project" value="UniProtKB-UniRule"/>
</dbReference>
<accession>A0A1Y2K2E7</accession>
<protein>
    <recommendedName>
        <fullName evidence="7">Transcription termination/antitermination protein NusA</fullName>
    </recommendedName>
</protein>
<dbReference type="InterPro" id="IPR012340">
    <property type="entry name" value="NA-bd_OB-fold"/>
</dbReference>
<dbReference type="EMBL" id="LVJN01000021">
    <property type="protein sequence ID" value="OSM00362.1"/>
    <property type="molecule type" value="Genomic_DNA"/>
</dbReference>
<dbReference type="Pfam" id="PF26594">
    <property type="entry name" value="KH_NusA_2nd"/>
    <property type="match status" value="1"/>
</dbReference>
<dbReference type="CDD" id="cd22529">
    <property type="entry name" value="KH-II_NusA_rpt2"/>
    <property type="match status" value="1"/>
</dbReference>
<comment type="function">
    <text evidence="7">Participates in both transcription termination and antitermination.</text>
</comment>
<dbReference type="NCBIfam" id="TIGR01953">
    <property type="entry name" value="NusA"/>
    <property type="match status" value="1"/>
</dbReference>
<dbReference type="Pfam" id="PF13184">
    <property type="entry name" value="KH_NusA_1st"/>
    <property type="match status" value="1"/>
</dbReference>
<dbReference type="SMART" id="SM00316">
    <property type="entry name" value="S1"/>
    <property type="match status" value="1"/>
</dbReference>
<comment type="similarity">
    <text evidence="7">Belongs to the NusA family.</text>
</comment>
<evidence type="ECO:0000256" key="5">
    <source>
        <dbReference type="ARBA" id="ARBA00023015"/>
    </source>
</evidence>
<dbReference type="InterPro" id="IPR004087">
    <property type="entry name" value="KH_dom"/>
</dbReference>
<dbReference type="Proteomes" id="UP000194003">
    <property type="component" value="Unassembled WGS sequence"/>
</dbReference>
<dbReference type="SUPFAM" id="SSF47794">
    <property type="entry name" value="Rad51 N-terminal domain-like"/>
    <property type="match status" value="2"/>
</dbReference>
<dbReference type="InterPro" id="IPR009019">
    <property type="entry name" value="KH_sf_prok-type"/>
</dbReference>
<dbReference type="CDD" id="cd04455">
    <property type="entry name" value="S1_NusA"/>
    <property type="match status" value="1"/>
</dbReference>
<keyword evidence="2 7" id="KW-0963">Cytoplasm</keyword>
<evidence type="ECO:0000259" key="8">
    <source>
        <dbReference type="PROSITE" id="PS50126"/>
    </source>
</evidence>
<dbReference type="OrthoDB" id="9807233at2"/>
<organism evidence="9 10">
    <name type="scientific">Magnetofaba australis IT-1</name>
    <dbReference type="NCBI Taxonomy" id="1434232"/>
    <lineage>
        <taxon>Bacteria</taxon>
        <taxon>Pseudomonadati</taxon>
        <taxon>Pseudomonadota</taxon>
        <taxon>Magnetococcia</taxon>
        <taxon>Magnetococcales</taxon>
        <taxon>Magnetococcaceae</taxon>
        <taxon>Magnetofaba</taxon>
    </lineage>
</organism>
<keyword evidence="5 7" id="KW-0805">Transcription regulation</keyword>
<evidence type="ECO:0000256" key="4">
    <source>
        <dbReference type="ARBA" id="ARBA00022884"/>
    </source>
</evidence>
<evidence type="ECO:0000313" key="10">
    <source>
        <dbReference type="Proteomes" id="UP000194003"/>
    </source>
</evidence>
<dbReference type="FunFam" id="3.30.300.20:FF:000005">
    <property type="entry name" value="Transcription termination/antitermination protein NusA"/>
    <property type="match status" value="1"/>
</dbReference>
<dbReference type="PROSITE" id="PS50126">
    <property type="entry name" value="S1"/>
    <property type="match status" value="1"/>
</dbReference>
<dbReference type="NCBIfam" id="TIGR01954">
    <property type="entry name" value="nusA_Cterm_rpt"/>
    <property type="match status" value="1"/>
</dbReference>
<evidence type="ECO:0000256" key="1">
    <source>
        <dbReference type="ARBA" id="ARBA00022472"/>
    </source>
</evidence>
<dbReference type="InterPro" id="IPR010214">
    <property type="entry name" value="Tscrpt_termin_fac_NusA_C_rpt"/>
</dbReference>
<dbReference type="InterPro" id="IPR013735">
    <property type="entry name" value="TF_NusA_N"/>
</dbReference>
<comment type="subcellular location">
    <subcellularLocation>
        <location evidence="7">Cytoplasm</location>
    </subcellularLocation>
</comment>
<evidence type="ECO:0000256" key="2">
    <source>
        <dbReference type="ARBA" id="ARBA00022490"/>
    </source>
</evidence>
<evidence type="ECO:0000256" key="3">
    <source>
        <dbReference type="ARBA" id="ARBA00022814"/>
    </source>
</evidence>
<gene>
    <name evidence="7" type="primary">nusA</name>
    <name evidence="9" type="ORF">MAIT1_00863</name>
</gene>
<keyword evidence="3 7" id="KW-0889">Transcription antitermination</keyword>
<dbReference type="InterPro" id="IPR058582">
    <property type="entry name" value="KH_NusA_2nd"/>
</dbReference>
<dbReference type="InterPro" id="IPR025249">
    <property type="entry name" value="TF_NusA_KH_1st"/>
</dbReference>
<keyword evidence="1 7" id="KW-0806">Transcription termination</keyword>